<dbReference type="EMBL" id="UGNV01000001">
    <property type="protein sequence ID" value="STX29166.1"/>
    <property type="molecule type" value="Genomic_DNA"/>
</dbReference>
<organism evidence="2 3">
    <name type="scientific">Legionella beliardensis</name>
    <dbReference type="NCBI Taxonomy" id="91822"/>
    <lineage>
        <taxon>Bacteria</taxon>
        <taxon>Pseudomonadati</taxon>
        <taxon>Pseudomonadota</taxon>
        <taxon>Gammaproteobacteria</taxon>
        <taxon>Legionellales</taxon>
        <taxon>Legionellaceae</taxon>
        <taxon>Legionella</taxon>
    </lineage>
</organism>
<gene>
    <name evidence="2" type="ORF">NCTC13315_01701</name>
</gene>
<feature type="transmembrane region" description="Helical" evidence="1">
    <location>
        <begin position="76"/>
        <end position="96"/>
    </location>
</feature>
<accession>A0A378I3A5</accession>
<proteinExistence type="predicted"/>
<sequence length="302" mass="33338">MNTFLRKQGQYLLANELYAFLVAAVLALTPITMWLSLAVVALVTLRHGSVSGLKVFACGLVVAYVAYQFTAPASHVFSIDFITFIVGFSAAIALRITANWRIVIFGILIAALLSIGLIHMLLPNYAYEQYTLLLNSLKEIDSNYVMAQLLESQQRANPTLILNSLLGIRVLSIVFSALSSLMLARGIQSALFYPGGFRKEMLAFRASRAGVLLLVIAAFGVYQNNPIAISCLPLLVVYLMSAGISLLFNMMARKKDLVIIFLIVVPLIIVPYIMLPVYVFFGSLDSLFDLRLRLAANQKFKN</sequence>
<feature type="transmembrane region" description="Helical" evidence="1">
    <location>
        <begin position="103"/>
        <end position="122"/>
    </location>
</feature>
<feature type="transmembrane region" description="Helical" evidence="1">
    <location>
        <begin position="257"/>
        <end position="281"/>
    </location>
</feature>
<dbReference type="RefSeq" id="WP_115302860.1">
    <property type="nucleotide sequence ID" value="NZ_CAAAHO010000004.1"/>
</dbReference>
<evidence type="ECO:0000256" key="1">
    <source>
        <dbReference type="SAM" id="Phobius"/>
    </source>
</evidence>
<reference evidence="2 3" key="1">
    <citation type="submission" date="2018-06" db="EMBL/GenBank/DDBJ databases">
        <authorList>
            <consortium name="Pathogen Informatics"/>
            <person name="Doyle S."/>
        </authorList>
    </citation>
    <scope>NUCLEOTIDE SEQUENCE [LARGE SCALE GENOMIC DNA]</scope>
    <source>
        <strain evidence="2 3">NCTC13315</strain>
    </source>
</reference>
<dbReference type="OrthoDB" id="5659946at2"/>
<name>A0A378I3A5_9GAMM</name>
<keyword evidence="1" id="KW-0812">Transmembrane</keyword>
<protein>
    <submittedName>
        <fullName evidence="2">Membrane protein</fullName>
    </submittedName>
</protein>
<feature type="transmembrane region" description="Helical" evidence="1">
    <location>
        <begin position="227"/>
        <end position="248"/>
    </location>
</feature>
<keyword evidence="1" id="KW-1133">Transmembrane helix</keyword>
<evidence type="ECO:0000313" key="2">
    <source>
        <dbReference type="EMBL" id="STX29166.1"/>
    </source>
</evidence>
<feature type="transmembrane region" description="Helical" evidence="1">
    <location>
        <begin position="20"/>
        <end position="45"/>
    </location>
</feature>
<keyword evidence="1" id="KW-0472">Membrane</keyword>
<feature type="transmembrane region" description="Helical" evidence="1">
    <location>
        <begin position="52"/>
        <end position="70"/>
    </location>
</feature>
<dbReference type="AlphaFoldDB" id="A0A378I3A5"/>
<keyword evidence="3" id="KW-1185">Reference proteome</keyword>
<dbReference type="Proteomes" id="UP000254968">
    <property type="component" value="Unassembled WGS sequence"/>
</dbReference>
<feature type="transmembrane region" description="Helical" evidence="1">
    <location>
        <begin position="202"/>
        <end position="221"/>
    </location>
</feature>
<feature type="transmembrane region" description="Helical" evidence="1">
    <location>
        <begin position="160"/>
        <end position="181"/>
    </location>
</feature>
<evidence type="ECO:0000313" key="3">
    <source>
        <dbReference type="Proteomes" id="UP000254968"/>
    </source>
</evidence>